<keyword evidence="2" id="KW-0732">Signal</keyword>
<dbReference type="PROSITE" id="PS51257">
    <property type="entry name" value="PROKAR_LIPOPROTEIN"/>
    <property type="match status" value="1"/>
</dbReference>
<gene>
    <name evidence="3" type="ORF">ACFSKW_43325</name>
</gene>
<keyword evidence="4" id="KW-1185">Reference proteome</keyword>
<feature type="compositionally biased region" description="Acidic residues" evidence="1">
    <location>
        <begin position="63"/>
        <end position="77"/>
    </location>
</feature>
<dbReference type="Proteomes" id="UP001597368">
    <property type="component" value="Unassembled WGS sequence"/>
</dbReference>
<evidence type="ECO:0000256" key="2">
    <source>
        <dbReference type="SAM" id="SignalP"/>
    </source>
</evidence>
<protein>
    <submittedName>
        <fullName evidence="3">Uncharacterized protein</fullName>
    </submittedName>
</protein>
<feature type="signal peptide" evidence="2">
    <location>
        <begin position="1"/>
        <end position="17"/>
    </location>
</feature>
<feature type="compositionally biased region" description="Polar residues" evidence="1">
    <location>
        <begin position="41"/>
        <end position="60"/>
    </location>
</feature>
<proteinExistence type="predicted"/>
<evidence type="ECO:0000313" key="3">
    <source>
        <dbReference type="EMBL" id="MFD1938328.1"/>
    </source>
</evidence>
<reference evidence="4" key="1">
    <citation type="journal article" date="2019" name="Int. J. Syst. Evol. Microbiol.">
        <title>The Global Catalogue of Microorganisms (GCM) 10K type strain sequencing project: providing services to taxonomists for standard genome sequencing and annotation.</title>
        <authorList>
            <consortium name="The Broad Institute Genomics Platform"/>
            <consortium name="The Broad Institute Genome Sequencing Center for Infectious Disease"/>
            <person name="Wu L."/>
            <person name="Ma J."/>
        </authorList>
    </citation>
    <scope>NUCLEOTIDE SEQUENCE [LARGE SCALE GENOMIC DNA]</scope>
    <source>
        <strain evidence="4">ICMP 6774ER</strain>
    </source>
</reference>
<accession>A0ABW4T8J3</accession>
<dbReference type="RefSeq" id="WP_379580310.1">
    <property type="nucleotide sequence ID" value="NZ_JBHUFV010000062.1"/>
</dbReference>
<evidence type="ECO:0000256" key="1">
    <source>
        <dbReference type="SAM" id="MobiDB-lite"/>
    </source>
</evidence>
<comment type="caution">
    <text evidence="3">The sequence shown here is derived from an EMBL/GenBank/DDBJ whole genome shotgun (WGS) entry which is preliminary data.</text>
</comment>
<dbReference type="EMBL" id="JBHUFV010000062">
    <property type="protein sequence ID" value="MFD1938328.1"/>
    <property type="molecule type" value="Genomic_DNA"/>
</dbReference>
<name>A0ABW4T8J3_9ACTN</name>
<feature type="region of interest" description="Disordered" evidence="1">
    <location>
        <begin position="34"/>
        <end position="86"/>
    </location>
</feature>
<evidence type="ECO:0000313" key="4">
    <source>
        <dbReference type="Proteomes" id="UP001597368"/>
    </source>
</evidence>
<sequence>MSLQLRWATIMTATAMAGGLTACGADIASMSTSMFMPGSTPPSKSSHQLSSHFDSQYGSQSDPDPDYDVDPESESESESVPMSNSRVRECHKGLCTVTVSGASTQSISLADNDSETAERQASTLVISDFAADSVWLGMGTEKKQVQKGRSVGIGGWTFTLQSVDPNALAAKLVYVPKA</sequence>
<organism evidence="3 4">
    <name type="scientific">Nonomuraea mangrovi</name>
    <dbReference type="NCBI Taxonomy" id="2316207"/>
    <lineage>
        <taxon>Bacteria</taxon>
        <taxon>Bacillati</taxon>
        <taxon>Actinomycetota</taxon>
        <taxon>Actinomycetes</taxon>
        <taxon>Streptosporangiales</taxon>
        <taxon>Streptosporangiaceae</taxon>
        <taxon>Nonomuraea</taxon>
    </lineage>
</organism>
<feature type="chain" id="PRO_5047030495" evidence="2">
    <location>
        <begin position="18"/>
        <end position="178"/>
    </location>
</feature>